<dbReference type="EMBL" id="BSNS01000011">
    <property type="protein sequence ID" value="GLQ55560.1"/>
    <property type="molecule type" value="Genomic_DNA"/>
</dbReference>
<accession>A0ABQ5W6L4</accession>
<proteinExistence type="predicted"/>
<dbReference type="Proteomes" id="UP001156691">
    <property type="component" value="Unassembled WGS sequence"/>
</dbReference>
<gene>
    <name evidence="1" type="ORF">GCM10010862_28190</name>
</gene>
<evidence type="ECO:0000313" key="2">
    <source>
        <dbReference type="Proteomes" id="UP001156691"/>
    </source>
</evidence>
<organism evidence="1 2">
    <name type="scientific">Devosia nitrariae</name>
    <dbReference type="NCBI Taxonomy" id="2071872"/>
    <lineage>
        <taxon>Bacteria</taxon>
        <taxon>Pseudomonadati</taxon>
        <taxon>Pseudomonadota</taxon>
        <taxon>Alphaproteobacteria</taxon>
        <taxon>Hyphomicrobiales</taxon>
        <taxon>Devosiaceae</taxon>
        <taxon>Devosia</taxon>
    </lineage>
</organism>
<name>A0ABQ5W6L4_9HYPH</name>
<keyword evidence="2" id="KW-1185">Reference proteome</keyword>
<sequence>MPVYIRFQRNGMSIPGTMWSSVHTPGWTDFRDSDPEPARGAIPEVGDEVLVGFETSEVPSTSLGSWAKAEGLDVAWNVPSYAPREGRSAILTTEIEFTQPDRLGREIADLRVKLHDVRIVRSEHISRAGGVVPAKRMVIACSRMTQAGMPKSAPDISHQVRARVAKAQVGRYR</sequence>
<evidence type="ECO:0000313" key="1">
    <source>
        <dbReference type="EMBL" id="GLQ55560.1"/>
    </source>
</evidence>
<dbReference type="RefSeq" id="WP_284340952.1">
    <property type="nucleotide sequence ID" value="NZ_BSNS01000011.1"/>
</dbReference>
<protein>
    <submittedName>
        <fullName evidence="1">Uncharacterized protein</fullName>
    </submittedName>
</protein>
<reference evidence="2" key="1">
    <citation type="journal article" date="2019" name="Int. J. Syst. Evol. Microbiol.">
        <title>The Global Catalogue of Microorganisms (GCM) 10K type strain sequencing project: providing services to taxonomists for standard genome sequencing and annotation.</title>
        <authorList>
            <consortium name="The Broad Institute Genomics Platform"/>
            <consortium name="The Broad Institute Genome Sequencing Center for Infectious Disease"/>
            <person name="Wu L."/>
            <person name="Ma J."/>
        </authorList>
    </citation>
    <scope>NUCLEOTIDE SEQUENCE [LARGE SCALE GENOMIC DNA]</scope>
    <source>
        <strain evidence="2">NBRC 112416</strain>
    </source>
</reference>
<comment type="caution">
    <text evidence="1">The sequence shown here is derived from an EMBL/GenBank/DDBJ whole genome shotgun (WGS) entry which is preliminary data.</text>
</comment>